<proteinExistence type="predicted"/>
<dbReference type="GeneID" id="73290354"/>
<evidence type="ECO:0000313" key="2">
    <source>
        <dbReference type="EMBL" id="UTF52110.1"/>
    </source>
</evidence>
<dbReference type="Proteomes" id="UP001056855">
    <property type="component" value="Chromosome"/>
</dbReference>
<evidence type="ECO:0000313" key="3">
    <source>
        <dbReference type="Proteomes" id="UP001056855"/>
    </source>
</evidence>
<accession>A0A9E7N5V1</accession>
<feature type="compositionally biased region" description="Polar residues" evidence="1">
    <location>
        <begin position="1"/>
        <end position="17"/>
    </location>
</feature>
<organism evidence="2 3">
    <name type="scientific">Natronosalvus rutilus</name>
    <dbReference type="NCBI Taxonomy" id="2953753"/>
    <lineage>
        <taxon>Archaea</taxon>
        <taxon>Methanobacteriati</taxon>
        <taxon>Methanobacteriota</taxon>
        <taxon>Stenosarchaea group</taxon>
        <taxon>Halobacteria</taxon>
        <taxon>Halobacteriales</taxon>
        <taxon>Natrialbaceae</taxon>
        <taxon>Natronosalvus</taxon>
    </lineage>
</organism>
<evidence type="ECO:0000256" key="1">
    <source>
        <dbReference type="SAM" id="MobiDB-lite"/>
    </source>
</evidence>
<dbReference type="EMBL" id="CP100355">
    <property type="protein sequence ID" value="UTF52110.1"/>
    <property type="molecule type" value="Genomic_DNA"/>
</dbReference>
<name>A0A9E7N5V1_9EURY</name>
<dbReference type="RefSeq" id="WP_254155877.1">
    <property type="nucleotide sequence ID" value="NZ_CP100355.1"/>
</dbReference>
<dbReference type="AlphaFoldDB" id="A0A9E7N5V1"/>
<keyword evidence="3" id="KW-1185">Reference proteome</keyword>
<gene>
    <name evidence="2" type="ORF">NGM29_09870</name>
</gene>
<feature type="region of interest" description="Disordered" evidence="1">
    <location>
        <begin position="1"/>
        <end position="21"/>
    </location>
</feature>
<protein>
    <submittedName>
        <fullName evidence="2">PD-(D/E)XK nuclease family protein</fullName>
    </submittedName>
</protein>
<reference evidence="2" key="1">
    <citation type="submission" date="2022-06" db="EMBL/GenBank/DDBJ databases">
        <title>Diverse halophilic archaea isolated from saline environments.</title>
        <authorList>
            <person name="Cui H.-L."/>
        </authorList>
    </citation>
    <scope>NUCLEOTIDE SEQUENCE</scope>
    <source>
        <strain evidence="2">WLHS1</strain>
    </source>
</reference>
<sequence length="358" mass="39859">MTGNFTETDATTPSSAEAPQISIDGVRTHLRCPQRYRYAHEYGLHTGDDVPQTARLELLRTAICDALRAGDVDTLEARALDRFADRWADYGEGVHSRAQRRHERRVLEATIRAYVEVIGTDHAECLYATRASGADGELVGPDLPLRSTVMATRPTADDDEASPLQIDVPIDYAVLEGSSFVGVRFVPTAAHLGILRYRAAWDGDVADRFAGHFDPDRADFAPEMVATLLETAAALDGLRTLRDRLSLTDARTCRYVQVPVLDRDRLTVNPLRERVETSLEPVDLTEPYLDHHTFGMTHEHRNQTVDDRLRQVATAAIAGVDDEAFESRWDQIKRDVCPTCPYAVCCTKYLSSEVAFDG</sequence>
<dbReference type="KEGG" id="sawl:NGM29_09870"/>